<protein>
    <submittedName>
        <fullName evidence="1">Uncharacterized protein</fullName>
    </submittedName>
</protein>
<keyword evidence="2" id="KW-1185">Reference proteome</keyword>
<accession>A0ACB6ZR00</accession>
<reference evidence="1" key="1">
    <citation type="submission" date="2019-10" db="EMBL/GenBank/DDBJ databases">
        <authorList>
            <consortium name="DOE Joint Genome Institute"/>
            <person name="Kuo A."/>
            <person name="Miyauchi S."/>
            <person name="Kiss E."/>
            <person name="Drula E."/>
            <person name="Kohler A."/>
            <person name="Sanchez-Garcia M."/>
            <person name="Andreopoulos B."/>
            <person name="Barry K.W."/>
            <person name="Bonito G."/>
            <person name="Buee M."/>
            <person name="Carver A."/>
            <person name="Chen C."/>
            <person name="Cichocki N."/>
            <person name="Clum A."/>
            <person name="Culley D."/>
            <person name="Crous P.W."/>
            <person name="Fauchery L."/>
            <person name="Girlanda M."/>
            <person name="Hayes R."/>
            <person name="Keri Z."/>
            <person name="Labutti K."/>
            <person name="Lipzen A."/>
            <person name="Lombard V."/>
            <person name="Magnuson J."/>
            <person name="Maillard F."/>
            <person name="Morin E."/>
            <person name="Murat C."/>
            <person name="Nolan M."/>
            <person name="Ohm R."/>
            <person name="Pangilinan J."/>
            <person name="Pereira M."/>
            <person name="Perotto S."/>
            <person name="Peter M."/>
            <person name="Riley R."/>
            <person name="Sitrit Y."/>
            <person name="Stielow B."/>
            <person name="Szollosi G."/>
            <person name="Zifcakova L."/>
            <person name="Stursova M."/>
            <person name="Spatafora J.W."/>
            <person name="Tedersoo L."/>
            <person name="Vaario L.-M."/>
            <person name="Yamada A."/>
            <person name="Yan M."/>
            <person name="Wang P."/>
            <person name="Xu J."/>
            <person name="Bruns T."/>
            <person name="Baldrian P."/>
            <person name="Vilgalys R."/>
            <person name="Henrissat B."/>
            <person name="Grigoriev I.V."/>
            <person name="Hibbett D."/>
            <person name="Nagy L.G."/>
            <person name="Martin F.M."/>
        </authorList>
    </citation>
    <scope>NUCLEOTIDE SEQUENCE</scope>
    <source>
        <strain evidence="1">P2</strain>
    </source>
</reference>
<evidence type="ECO:0000313" key="2">
    <source>
        <dbReference type="Proteomes" id="UP000886501"/>
    </source>
</evidence>
<gene>
    <name evidence="1" type="ORF">BDM02DRAFT_2904977</name>
</gene>
<reference evidence="1" key="2">
    <citation type="journal article" date="2020" name="Nat. Commun.">
        <title>Large-scale genome sequencing of mycorrhizal fungi provides insights into the early evolution of symbiotic traits.</title>
        <authorList>
            <person name="Miyauchi S."/>
            <person name="Kiss E."/>
            <person name="Kuo A."/>
            <person name="Drula E."/>
            <person name="Kohler A."/>
            <person name="Sanchez-Garcia M."/>
            <person name="Morin E."/>
            <person name="Andreopoulos B."/>
            <person name="Barry K.W."/>
            <person name="Bonito G."/>
            <person name="Buee M."/>
            <person name="Carver A."/>
            <person name="Chen C."/>
            <person name="Cichocki N."/>
            <person name="Clum A."/>
            <person name="Culley D."/>
            <person name="Crous P.W."/>
            <person name="Fauchery L."/>
            <person name="Girlanda M."/>
            <person name="Hayes R.D."/>
            <person name="Keri Z."/>
            <person name="LaButti K."/>
            <person name="Lipzen A."/>
            <person name="Lombard V."/>
            <person name="Magnuson J."/>
            <person name="Maillard F."/>
            <person name="Murat C."/>
            <person name="Nolan M."/>
            <person name="Ohm R.A."/>
            <person name="Pangilinan J."/>
            <person name="Pereira M.F."/>
            <person name="Perotto S."/>
            <person name="Peter M."/>
            <person name="Pfister S."/>
            <person name="Riley R."/>
            <person name="Sitrit Y."/>
            <person name="Stielow J.B."/>
            <person name="Szollosi G."/>
            <person name="Zifcakova L."/>
            <person name="Stursova M."/>
            <person name="Spatafora J.W."/>
            <person name="Tedersoo L."/>
            <person name="Vaario L.M."/>
            <person name="Yamada A."/>
            <person name="Yan M."/>
            <person name="Wang P."/>
            <person name="Xu J."/>
            <person name="Bruns T."/>
            <person name="Baldrian P."/>
            <person name="Vilgalys R."/>
            <person name="Dunand C."/>
            <person name="Henrissat B."/>
            <person name="Grigoriev I.V."/>
            <person name="Hibbett D."/>
            <person name="Nagy L.G."/>
            <person name="Martin F.M."/>
        </authorList>
    </citation>
    <scope>NUCLEOTIDE SEQUENCE</scope>
    <source>
        <strain evidence="1">P2</strain>
    </source>
</reference>
<dbReference type="EMBL" id="MU117969">
    <property type="protein sequence ID" value="KAF9652280.1"/>
    <property type="molecule type" value="Genomic_DNA"/>
</dbReference>
<sequence>MTSRADDPTFAALPRALQRRIDDAFRRAIGKPSPRKRRRLDDDALYEKNASGGFIPDDSIEGGFMPSDSDTLEGGFMLDEPEAGGGFIVDDNDDGGGFIPEPSPPAGPSTSTVPIDHDSEVQREESSPDPDSHIPLSLIPSALQTLDLPPDDEQVMLVFKSAATGWTSGPASARRYARTAGPAEEVVSLRDWRAVCSVLLEPDPQHDGVDDEDDAMDQDRSAQVSDGLVEGSSEEYVESDPGGDSDDQYPDDDNYSDIPAKRSTRSTRRRSTRANNGLDESSEEDVEVKKNRPLTARQKEASRQAFALFLPSSTDTDLEKQRITISDLVRVSKELNEKITYDQMVEMLSLISTSQDKMSVSLADFGRMMVNAKLA</sequence>
<organism evidence="1 2">
    <name type="scientific">Thelephora ganbajun</name>
    <name type="common">Ganba fungus</name>
    <dbReference type="NCBI Taxonomy" id="370292"/>
    <lineage>
        <taxon>Eukaryota</taxon>
        <taxon>Fungi</taxon>
        <taxon>Dikarya</taxon>
        <taxon>Basidiomycota</taxon>
        <taxon>Agaricomycotina</taxon>
        <taxon>Agaricomycetes</taxon>
        <taxon>Thelephorales</taxon>
        <taxon>Thelephoraceae</taxon>
        <taxon>Thelephora</taxon>
    </lineage>
</organism>
<comment type="caution">
    <text evidence="1">The sequence shown here is derived from an EMBL/GenBank/DDBJ whole genome shotgun (WGS) entry which is preliminary data.</text>
</comment>
<proteinExistence type="predicted"/>
<dbReference type="Proteomes" id="UP000886501">
    <property type="component" value="Unassembled WGS sequence"/>
</dbReference>
<evidence type="ECO:0000313" key="1">
    <source>
        <dbReference type="EMBL" id="KAF9652280.1"/>
    </source>
</evidence>
<name>A0ACB6ZR00_THEGA</name>